<name>A0A921N1S7_9FIRM</name>
<accession>A0A921N1S7</accession>
<feature type="signal peptide" evidence="1">
    <location>
        <begin position="1"/>
        <end position="23"/>
    </location>
</feature>
<evidence type="ECO:0000313" key="2">
    <source>
        <dbReference type="EMBL" id="HJG97386.1"/>
    </source>
</evidence>
<keyword evidence="1" id="KW-0732">Signal</keyword>
<feature type="chain" id="PRO_5039651482" description="DUF4467 domain-containing protein" evidence="1">
    <location>
        <begin position="24"/>
        <end position="87"/>
    </location>
</feature>
<gene>
    <name evidence="2" type="ORF">K8V90_09815</name>
</gene>
<dbReference type="Proteomes" id="UP000776700">
    <property type="component" value="Unassembled WGS sequence"/>
</dbReference>
<reference evidence="2" key="2">
    <citation type="submission" date="2021-09" db="EMBL/GenBank/DDBJ databases">
        <authorList>
            <person name="Gilroy R."/>
        </authorList>
    </citation>
    <scope>NUCLEOTIDE SEQUENCE</scope>
    <source>
        <strain evidence="2">1277</strain>
    </source>
</reference>
<evidence type="ECO:0008006" key="4">
    <source>
        <dbReference type="Google" id="ProtNLM"/>
    </source>
</evidence>
<dbReference type="AlphaFoldDB" id="A0A921N1S7"/>
<organism evidence="2 3">
    <name type="scientific">Romboutsia timonensis</name>
    <dbReference type="NCBI Taxonomy" id="1776391"/>
    <lineage>
        <taxon>Bacteria</taxon>
        <taxon>Bacillati</taxon>
        <taxon>Bacillota</taxon>
        <taxon>Clostridia</taxon>
        <taxon>Peptostreptococcales</taxon>
        <taxon>Peptostreptococcaceae</taxon>
        <taxon>Romboutsia</taxon>
    </lineage>
</organism>
<evidence type="ECO:0000256" key="1">
    <source>
        <dbReference type="SAM" id="SignalP"/>
    </source>
</evidence>
<comment type="caution">
    <text evidence="2">The sequence shown here is derived from an EMBL/GenBank/DDBJ whole genome shotgun (WGS) entry which is preliminary data.</text>
</comment>
<sequence length="87" mass="9647">MKSKIITSTLLVMCGLFIGCASSSTEDKVYATTNKDYTTKIIEDRIMLVTYIDETNGNVVYISYDTAYMKGGRLEGFGITSQPINNK</sequence>
<dbReference type="EMBL" id="DYUB01000308">
    <property type="protein sequence ID" value="HJG97386.1"/>
    <property type="molecule type" value="Genomic_DNA"/>
</dbReference>
<protein>
    <recommendedName>
        <fullName evidence="4">DUF4467 domain-containing protein</fullName>
    </recommendedName>
</protein>
<proteinExistence type="predicted"/>
<reference evidence="2" key="1">
    <citation type="journal article" date="2021" name="PeerJ">
        <title>Extensive microbial diversity within the chicken gut microbiome revealed by metagenomics and culture.</title>
        <authorList>
            <person name="Gilroy R."/>
            <person name="Ravi A."/>
            <person name="Getino M."/>
            <person name="Pursley I."/>
            <person name="Horton D.L."/>
            <person name="Alikhan N.F."/>
            <person name="Baker D."/>
            <person name="Gharbi K."/>
            <person name="Hall N."/>
            <person name="Watson M."/>
            <person name="Adriaenssens E.M."/>
            <person name="Foster-Nyarko E."/>
            <person name="Jarju S."/>
            <person name="Secka A."/>
            <person name="Antonio M."/>
            <person name="Oren A."/>
            <person name="Chaudhuri R.R."/>
            <person name="La Ragione R."/>
            <person name="Hildebrand F."/>
            <person name="Pallen M.J."/>
        </authorList>
    </citation>
    <scope>NUCLEOTIDE SEQUENCE</scope>
    <source>
        <strain evidence="2">1277</strain>
    </source>
</reference>
<dbReference type="PROSITE" id="PS51257">
    <property type="entry name" value="PROKAR_LIPOPROTEIN"/>
    <property type="match status" value="1"/>
</dbReference>
<evidence type="ECO:0000313" key="3">
    <source>
        <dbReference type="Proteomes" id="UP000776700"/>
    </source>
</evidence>